<accession>A0A919MQ62</accession>
<dbReference type="Proteomes" id="UP000636960">
    <property type="component" value="Unassembled WGS sequence"/>
</dbReference>
<dbReference type="RefSeq" id="WP_203782100.1">
    <property type="nucleotide sequence ID" value="NZ_BOMV01000035.1"/>
</dbReference>
<comment type="caution">
    <text evidence="1">The sequence shown here is derived from an EMBL/GenBank/DDBJ whole genome shotgun (WGS) entry which is preliminary data.</text>
</comment>
<sequence length="65" mass="6781">MKTGNEDPVLRGARRVADTLAGCGYAFIEDDQLDGLAAVLRSFLTVARIPVNSTEAGTGRLTASA</sequence>
<evidence type="ECO:0000313" key="1">
    <source>
        <dbReference type="EMBL" id="GIE95811.1"/>
    </source>
</evidence>
<keyword evidence="2" id="KW-1185">Reference proteome</keyword>
<proteinExistence type="predicted"/>
<protein>
    <submittedName>
        <fullName evidence="1">Uncharacterized protein</fullName>
    </submittedName>
</protein>
<name>A0A919MQ62_9ACTN</name>
<reference evidence="1" key="1">
    <citation type="submission" date="2021-01" db="EMBL/GenBank/DDBJ databases">
        <title>Whole genome shotgun sequence of Actinoplanes rishiriensis NBRC 108556.</title>
        <authorList>
            <person name="Komaki H."/>
            <person name="Tamura T."/>
        </authorList>
    </citation>
    <scope>NUCLEOTIDE SEQUENCE</scope>
    <source>
        <strain evidence="1">NBRC 108556</strain>
    </source>
</reference>
<gene>
    <name evidence="1" type="ORF">Ari01nite_32760</name>
</gene>
<organism evidence="1 2">
    <name type="scientific">Paractinoplanes rishiriensis</name>
    <dbReference type="NCBI Taxonomy" id="1050105"/>
    <lineage>
        <taxon>Bacteria</taxon>
        <taxon>Bacillati</taxon>
        <taxon>Actinomycetota</taxon>
        <taxon>Actinomycetes</taxon>
        <taxon>Micromonosporales</taxon>
        <taxon>Micromonosporaceae</taxon>
        <taxon>Paractinoplanes</taxon>
    </lineage>
</organism>
<dbReference type="EMBL" id="BOMV01000035">
    <property type="protein sequence ID" value="GIE95811.1"/>
    <property type="molecule type" value="Genomic_DNA"/>
</dbReference>
<dbReference type="AlphaFoldDB" id="A0A919MQ62"/>
<evidence type="ECO:0000313" key="2">
    <source>
        <dbReference type="Proteomes" id="UP000636960"/>
    </source>
</evidence>